<dbReference type="RefSeq" id="WP_107217050.1">
    <property type="nucleotide sequence ID" value="NZ_KZ686271.1"/>
</dbReference>
<feature type="domain" description="Calcineurin-like phosphoesterase" evidence="1">
    <location>
        <begin position="35"/>
        <end position="211"/>
    </location>
</feature>
<gene>
    <name evidence="2" type="ORF">C7T94_17450</name>
</gene>
<dbReference type="InterPro" id="IPR029052">
    <property type="entry name" value="Metallo-depent_PP-like"/>
</dbReference>
<keyword evidence="3" id="KW-1185">Reference proteome</keyword>
<dbReference type="Pfam" id="PF00149">
    <property type="entry name" value="Metallophos"/>
    <property type="match status" value="1"/>
</dbReference>
<dbReference type="SUPFAM" id="SSF56300">
    <property type="entry name" value="Metallo-dependent phosphatases"/>
    <property type="match status" value="1"/>
</dbReference>
<evidence type="ECO:0000313" key="3">
    <source>
        <dbReference type="Proteomes" id="UP000240912"/>
    </source>
</evidence>
<dbReference type="InterPro" id="IPR051918">
    <property type="entry name" value="STPP_CPPED1"/>
</dbReference>
<evidence type="ECO:0000259" key="1">
    <source>
        <dbReference type="Pfam" id="PF00149"/>
    </source>
</evidence>
<sequence>MKRKEFLGITLPAILLLANGDVLRAYGHSGQKVKLRFAVASDGHYGQPGTPFEQNFADIVSHINAAHKKTPFAFCLINGDIIHNDKNLYPAVKKALSGLRPKMYVSQGNHDHVNAAEWNDVWGMPVNYDFVIGDTAFIVGTTSNEKGEYICPDLTWFAEKLEQHRSKKNLFVFVHINPAKLTVHGINCPDFLELLSRYPNLRCIFNGHDHDEEGIKTRDNLKFVFDAHFGGDWGTNYKGFRIVELLQDDTVRTWIMNPAKALAAAEIR</sequence>
<name>A0A2T3HHR4_9SPHI</name>
<evidence type="ECO:0000313" key="2">
    <source>
        <dbReference type="EMBL" id="PST81972.1"/>
    </source>
</evidence>
<reference evidence="2 3" key="1">
    <citation type="submission" date="2018-03" db="EMBL/GenBank/DDBJ databases">
        <authorList>
            <person name="Keele B.F."/>
        </authorList>
    </citation>
    <scope>NUCLEOTIDE SEQUENCE [LARGE SCALE GENOMIC DNA]</scope>
    <source>
        <strain evidence="2 3">YL28-9</strain>
    </source>
</reference>
<dbReference type="AlphaFoldDB" id="A0A2T3HHR4"/>
<organism evidence="2 3">
    <name type="scientific">Pedobacter yulinensis</name>
    <dbReference type="NCBI Taxonomy" id="2126353"/>
    <lineage>
        <taxon>Bacteria</taxon>
        <taxon>Pseudomonadati</taxon>
        <taxon>Bacteroidota</taxon>
        <taxon>Sphingobacteriia</taxon>
        <taxon>Sphingobacteriales</taxon>
        <taxon>Sphingobacteriaceae</taxon>
        <taxon>Pedobacter</taxon>
    </lineage>
</organism>
<dbReference type="Proteomes" id="UP000240912">
    <property type="component" value="Unassembled WGS sequence"/>
</dbReference>
<dbReference type="Gene3D" id="3.60.21.10">
    <property type="match status" value="1"/>
</dbReference>
<dbReference type="EMBL" id="PYLS01000007">
    <property type="protein sequence ID" value="PST81972.1"/>
    <property type="molecule type" value="Genomic_DNA"/>
</dbReference>
<dbReference type="InterPro" id="IPR004843">
    <property type="entry name" value="Calcineurin-like_PHP"/>
</dbReference>
<dbReference type="GO" id="GO:0016787">
    <property type="term" value="F:hydrolase activity"/>
    <property type="evidence" value="ECO:0007669"/>
    <property type="project" value="InterPro"/>
</dbReference>
<proteinExistence type="predicted"/>
<accession>A0A2T3HHR4</accession>
<dbReference type="PANTHER" id="PTHR43143:SF1">
    <property type="entry name" value="SERINE_THREONINE-PROTEIN PHOSPHATASE CPPED1"/>
    <property type="match status" value="1"/>
</dbReference>
<protein>
    <submittedName>
        <fullName evidence="2">Metallophosphoesterase</fullName>
    </submittedName>
</protein>
<comment type="caution">
    <text evidence="2">The sequence shown here is derived from an EMBL/GenBank/DDBJ whole genome shotgun (WGS) entry which is preliminary data.</text>
</comment>
<dbReference type="PANTHER" id="PTHR43143">
    <property type="entry name" value="METALLOPHOSPHOESTERASE, CALCINEURIN SUPERFAMILY"/>
    <property type="match status" value="1"/>
</dbReference>
<dbReference type="OrthoDB" id="9816081at2"/>